<reference evidence="1" key="1">
    <citation type="submission" date="2021-06" db="EMBL/GenBank/DDBJ databases">
        <authorList>
            <person name="Hodson N. C."/>
            <person name="Mongue J. A."/>
            <person name="Jaron S. K."/>
        </authorList>
    </citation>
    <scope>NUCLEOTIDE SEQUENCE</scope>
</reference>
<evidence type="ECO:0000313" key="2">
    <source>
        <dbReference type="Proteomes" id="UP000708208"/>
    </source>
</evidence>
<comment type="caution">
    <text evidence="1">The sequence shown here is derived from an EMBL/GenBank/DDBJ whole genome shotgun (WGS) entry which is preliminary data.</text>
</comment>
<keyword evidence="2" id="KW-1185">Reference proteome</keyword>
<name>A0A8J2LI34_9HEXA</name>
<proteinExistence type="predicted"/>
<protein>
    <submittedName>
        <fullName evidence="1">Uncharacterized protein</fullName>
    </submittedName>
</protein>
<sequence length="83" mass="9505">MVIPKILARSWQGLQSSVTASMELFGAKPPEKLKPSSSQDRGGCFCCKNYNRVRGKCDICDRFTCDFHLQKRCQNCRDNEEKD</sequence>
<dbReference type="Proteomes" id="UP000708208">
    <property type="component" value="Unassembled WGS sequence"/>
</dbReference>
<dbReference type="AlphaFoldDB" id="A0A8J2LI34"/>
<dbReference type="EMBL" id="CAJVCH010557964">
    <property type="protein sequence ID" value="CAG7830887.1"/>
    <property type="molecule type" value="Genomic_DNA"/>
</dbReference>
<gene>
    <name evidence="1" type="ORF">AFUS01_LOCUS40657</name>
</gene>
<accession>A0A8J2LI34</accession>
<evidence type="ECO:0000313" key="1">
    <source>
        <dbReference type="EMBL" id="CAG7830887.1"/>
    </source>
</evidence>
<organism evidence="1 2">
    <name type="scientific">Allacma fusca</name>
    <dbReference type="NCBI Taxonomy" id="39272"/>
    <lineage>
        <taxon>Eukaryota</taxon>
        <taxon>Metazoa</taxon>
        <taxon>Ecdysozoa</taxon>
        <taxon>Arthropoda</taxon>
        <taxon>Hexapoda</taxon>
        <taxon>Collembola</taxon>
        <taxon>Symphypleona</taxon>
        <taxon>Sminthuridae</taxon>
        <taxon>Allacma</taxon>
    </lineage>
</organism>